<keyword evidence="2" id="KW-0812">Transmembrane</keyword>
<dbReference type="AlphaFoldDB" id="A0A1G7QZQ2"/>
<feature type="transmembrane region" description="Helical" evidence="2">
    <location>
        <begin position="6"/>
        <end position="31"/>
    </location>
</feature>
<accession>A0A1G7QZQ2</accession>
<dbReference type="EMBL" id="FNBO01000013">
    <property type="protein sequence ID" value="SDG04008.1"/>
    <property type="molecule type" value="Genomic_DNA"/>
</dbReference>
<name>A0A1G7QZQ2_9EURY</name>
<protein>
    <recommendedName>
        <fullName evidence="3">DUF7577 domain-containing protein</fullName>
    </recommendedName>
</protein>
<dbReference type="Proteomes" id="UP000324020">
    <property type="component" value="Unassembled WGS sequence"/>
</dbReference>
<evidence type="ECO:0000256" key="1">
    <source>
        <dbReference type="SAM" id="MobiDB-lite"/>
    </source>
</evidence>
<feature type="compositionally biased region" description="Basic and acidic residues" evidence="1">
    <location>
        <begin position="36"/>
        <end position="60"/>
    </location>
</feature>
<keyword evidence="5" id="KW-1185">Reference proteome</keyword>
<feature type="region of interest" description="Disordered" evidence="1">
    <location>
        <begin position="36"/>
        <end position="74"/>
    </location>
</feature>
<feature type="domain" description="DUF7577" evidence="3">
    <location>
        <begin position="70"/>
        <end position="93"/>
    </location>
</feature>
<organism evidence="4 5">
    <name type="scientific">Halorubrum xinjiangense</name>
    <dbReference type="NCBI Taxonomy" id="261291"/>
    <lineage>
        <taxon>Archaea</taxon>
        <taxon>Methanobacteriati</taxon>
        <taxon>Methanobacteriota</taxon>
        <taxon>Stenosarchaea group</taxon>
        <taxon>Halobacteria</taxon>
        <taxon>Halobacteriales</taxon>
        <taxon>Haloferacaceae</taxon>
        <taxon>Halorubrum</taxon>
    </lineage>
</organism>
<sequence length="98" mass="10687">MLDVGTIYLVATGALLLVALGVGVRALVAIFREGRERSRRRREGEIERYTEDPVYDREPPDPDADETAPSTCPQCGAENDGEFTFCRECAAPLGPATD</sequence>
<evidence type="ECO:0000259" key="3">
    <source>
        <dbReference type="Pfam" id="PF24463"/>
    </source>
</evidence>
<reference evidence="4 5" key="1">
    <citation type="submission" date="2016-10" db="EMBL/GenBank/DDBJ databases">
        <authorList>
            <person name="Varghese N."/>
            <person name="Submissions S."/>
        </authorList>
    </citation>
    <scope>NUCLEOTIDE SEQUENCE [LARGE SCALE GENOMIC DNA]</scope>
    <source>
        <strain evidence="4 5">CGMCC 1.3527</strain>
    </source>
</reference>
<dbReference type="InterPro" id="IPR055999">
    <property type="entry name" value="DUF7577"/>
</dbReference>
<proteinExistence type="predicted"/>
<evidence type="ECO:0000256" key="2">
    <source>
        <dbReference type="SAM" id="Phobius"/>
    </source>
</evidence>
<evidence type="ECO:0000313" key="5">
    <source>
        <dbReference type="Proteomes" id="UP000324020"/>
    </source>
</evidence>
<gene>
    <name evidence="4" type="ORF">SAMN04488067_11353</name>
</gene>
<dbReference type="Pfam" id="PF24463">
    <property type="entry name" value="DUF7577"/>
    <property type="match status" value="1"/>
</dbReference>
<keyword evidence="2" id="KW-1133">Transmembrane helix</keyword>
<keyword evidence="2" id="KW-0472">Membrane</keyword>
<dbReference type="RefSeq" id="WP_149799543.1">
    <property type="nucleotide sequence ID" value="NZ_FNBO01000013.1"/>
</dbReference>
<evidence type="ECO:0000313" key="4">
    <source>
        <dbReference type="EMBL" id="SDG04008.1"/>
    </source>
</evidence>